<feature type="compositionally biased region" description="Polar residues" evidence="1">
    <location>
        <begin position="33"/>
        <end position="44"/>
    </location>
</feature>
<evidence type="ECO:0000313" key="2">
    <source>
        <dbReference type="EMBL" id="EDL97212.1"/>
    </source>
</evidence>
<dbReference type="RGD" id="2683">
    <property type="gene designation" value="Ggt1"/>
</dbReference>
<dbReference type="OrthoDB" id="1081007at2759"/>
<sequence>MHPRCKEAKELSQRGRKLWVLSGEETKARKGKVSSSPYQLSGNSGVKPGALGPMSLGSPLNSGVGLHPPDARLALLLNAPRR</sequence>
<reference evidence="3" key="1">
    <citation type="submission" date="2005-09" db="EMBL/GenBank/DDBJ databases">
        <authorList>
            <person name="Mural R.J."/>
            <person name="Li P.W."/>
            <person name="Adams M.D."/>
            <person name="Amanatides P.G."/>
            <person name="Baden-Tillson H."/>
            <person name="Barnstead M."/>
            <person name="Chin S.H."/>
            <person name="Dew I."/>
            <person name="Evans C.A."/>
            <person name="Ferriera S."/>
            <person name="Flanigan M."/>
            <person name="Fosler C."/>
            <person name="Glodek A."/>
            <person name="Gu Z."/>
            <person name="Holt R.A."/>
            <person name="Jennings D."/>
            <person name="Kraft C.L."/>
            <person name="Lu F."/>
            <person name="Nguyen T."/>
            <person name="Nusskern D.R."/>
            <person name="Pfannkoch C.M."/>
            <person name="Sitter C."/>
            <person name="Sutton G.G."/>
            <person name="Venter J.C."/>
            <person name="Wang Z."/>
            <person name="Woodage T."/>
            <person name="Zheng X.H."/>
            <person name="Zhong F."/>
        </authorList>
    </citation>
    <scope>NUCLEOTIDE SEQUENCE [LARGE SCALE GENOMIC DNA]</scope>
    <source>
        <strain>BN</strain>
        <strain evidence="3">Sprague-Dawley</strain>
    </source>
</reference>
<feature type="region of interest" description="Disordered" evidence="1">
    <location>
        <begin position="22"/>
        <end position="63"/>
    </location>
</feature>
<organism evidence="2 3">
    <name type="scientific">Rattus norvegicus</name>
    <name type="common">Rat</name>
    <dbReference type="NCBI Taxonomy" id="10116"/>
    <lineage>
        <taxon>Eukaryota</taxon>
        <taxon>Metazoa</taxon>
        <taxon>Chordata</taxon>
        <taxon>Craniata</taxon>
        <taxon>Vertebrata</taxon>
        <taxon>Euteleostomi</taxon>
        <taxon>Mammalia</taxon>
        <taxon>Eutheria</taxon>
        <taxon>Euarchontoglires</taxon>
        <taxon>Glires</taxon>
        <taxon>Rodentia</taxon>
        <taxon>Myomorpha</taxon>
        <taxon>Muroidea</taxon>
        <taxon>Muridae</taxon>
        <taxon>Murinae</taxon>
        <taxon>Rattus</taxon>
    </lineage>
</organism>
<keyword evidence="2" id="KW-0808">Transferase</keyword>
<gene>
    <name evidence="2 4" type="primary">Ggt1</name>
    <name evidence="2" type="ORF">rCG_60746</name>
</gene>
<dbReference type="AlphaFoldDB" id="A6JKJ6"/>
<proteinExistence type="predicted"/>
<protein>
    <submittedName>
        <fullName evidence="2">Gamma-glutamyltransferase 1, isoform CRA_c</fullName>
    </submittedName>
</protein>
<evidence type="ECO:0000313" key="4">
    <source>
        <dbReference type="RGD" id="2683"/>
    </source>
</evidence>
<dbReference type="GO" id="GO:0016740">
    <property type="term" value="F:transferase activity"/>
    <property type="evidence" value="ECO:0007669"/>
    <property type="project" value="UniProtKB-KW"/>
</dbReference>
<evidence type="ECO:0000313" key="3">
    <source>
        <dbReference type="Proteomes" id="UP000234681"/>
    </source>
</evidence>
<name>A6JKJ6_RAT</name>
<accession>A6JKJ6</accession>
<dbReference type="EMBL" id="CH473988">
    <property type="protein sequence ID" value="EDL97212.1"/>
    <property type="molecule type" value="Genomic_DNA"/>
</dbReference>
<evidence type="ECO:0000256" key="1">
    <source>
        <dbReference type="SAM" id="MobiDB-lite"/>
    </source>
</evidence>
<dbReference type="Proteomes" id="UP000234681">
    <property type="component" value="Chromosome 20"/>
</dbReference>